<evidence type="ECO:0000313" key="3">
    <source>
        <dbReference type="Proteomes" id="UP000799753"/>
    </source>
</evidence>
<protein>
    <submittedName>
        <fullName evidence="2">Uncharacterized protein</fullName>
    </submittedName>
</protein>
<keyword evidence="3" id="KW-1185">Reference proteome</keyword>
<evidence type="ECO:0000256" key="1">
    <source>
        <dbReference type="SAM" id="MobiDB-lite"/>
    </source>
</evidence>
<evidence type="ECO:0000313" key="2">
    <source>
        <dbReference type="EMBL" id="KAF2644799.1"/>
    </source>
</evidence>
<dbReference type="EMBL" id="MU006778">
    <property type="protein sequence ID" value="KAF2644799.1"/>
    <property type="molecule type" value="Genomic_DNA"/>
</dbReference>
<name>A0A6A6SAJ5_9PLEO</name>
<gene>
    <name evidence="2" type="ORF">P280DRAFT_514266</name>
</gene>
<feature type="region of interest" description="Disordered" evidence="1">
    <location>
        <begin position="349"/>
        <end position="376"/>
    </location>
</feature>
<dbReference type="OrthoDB" id="3798487at2759"/>
<dbReference type="AlphaFoldDB" id="A0A6A6SAJ5"/>
<sequence>MKFAANTFGFVRPMYSPQCVFSEKHMDMYVHWLQDSAGMTVQSSDAPFPTSREFNGFIRAQGSKYAQAIHPCEHPRHPSDIFSNKYCPVCLYKMHENYIQFIGYAWERKGAPWAGNRADKEYSQIKHAHLIARMVLANDMDIVEDMAHQERKWNAEHPAHDTSNTNSFCKVLDLYQAWVMQDLEDLDTVSRHSIHDPLRKVSFTNDTPDCTAEKGRPGRLWNRRSAEYTAGRHACPSKDGWEDTSGASSYVGLLMQCKLYIVESPSDMDDTNNPPENATYAGLLGGYPHQIEVVSRIEKLQQETSNQREFMRYLKASDAIFLLKARVIVGDKSNKFKFIDVRPMCLEKDGTASSKPSQWDVNSDPSVLGGDEMDWE</sequence>
<organism evidence="2 3">
    <name type="scientific">Massarina eburnea CBS 473.64</name>
    <dbReference type="NCBI Taxonomy" id="1395130"/>
    <lineage>
        <taxon>Eukaryota</taxon>
        <taxon>Fungi</taxon>
        <taxon>Dikarya</taxon>
        <taxon>Ascomycota</taxon>
        <taxon>Pezizomycotina</taxon>
        <taxon>Dothideomycetes</taxon>
        <taxon>Pleosporomycetidae</taxon>
        <taxon>Pleosporales</taxon>
        <taxon>Massarineae</taxon>
        <taxon>Massarinaceae</taxon>
        <taxon>Massarina</taxon>
    </lineage>
</organism>
<reference evidence="2" key="1">
    <citation type="journal article" date="2020" name="Stud. Mycol.">
        <title>101 Dothideomycetes genomes: a test case for predicting lifestyles and emergence of pathogens.</title>
        <authorList>
            <person name="Haridas S."/>
            <person name="Albert R."/>
            <person name="Binder M."/>
            <person name="Bloem J."/>
            <person name="Labutti K."/>
            <person name="Salamov A."/>
            <person name="Andreopoulos B."/>
            <person name="Baker S."/>
            <person name="Barry K."/>
            <person name="Bills G."/>
            <person name="Bluhm B."/>
            <person name="Cannon C."/>
            <person name="Castanera R."/>
            <person name="Culley D."/>
            <person name="Daum C."/>
            <person name="Ezra D."/>
            <person name="Gonzalez J."/>
            <person name="Henrissat B."/>
            <person name="Kuo A."/>
            <person name="Liang C."/>
            <person name="Lipzen A."/>
            <person name="Lutzoni F."/>
            <person name="Magnuson J."/>
            <person name="Mondo S."/>
            <person name="Nolan M."/>
            <person name="Ohm R."/>
            <person name="Pangilinan J."/>
            <person name="Park H.-J."/>
            <person name="Ramirez L."/>
            <person name="Alfaro M."/>
            <person name="Sun H."/>
            <person name="Tritt A."/>
            <person name="Yoshinaga Y."/>
            <person name="Zwiers L.-H."/>
            <person name="Turgeon B."/>
            <person name="Goodwin S."/>
            <person name="Spatafora J."/>
            <person name="Crous P."/>
            <person name="Grigoriev I."/>
        </authorList>
    </citation>
    <scope>NUCLEOTIDE SEQUENCE</scope>
    <source>
        <strain evidence="2">CBS 473.64</strain>
    </source>
</reference>
<proteinExistence type="predicted"/>
<dbReference type="Proteomes" id="UP000799753">
    <property type="component" value="Unassembled WGS sequence"/>
</dbReference>
<accession>A0A6A6SAJ5</accession>
<feature type="compositionally biased region" description="Polar residues" evidence="1">
    <location>
        <begin position="351"/>
        <end position="365"/>
    </location>
</feature>